<name>B6H0Z5_PENRW</name>
<proteinExistence type="predicted"/>
<dbReference type="GO" id="GO:0005634">
    <property type="term" value="C:nucleus"/>
    <property type="evidence" value="ECO:0007669"/>
    <property type="project" value="TreeGrafter"/>
</dbReference>
<protein>
    <submittedName>
        <fullName evidence="1">Pc12g10720 protein</fullName>
    </submittedName>
</protein>
<dbReference type="VEuPathDB" id="FungiDB:PCH_Pc12g10720"/>
<dbReference type="STRING" id="500485.B6H0Z5"/>
<dbReference type="PANTHER" id="PTHR42695:SF6">
    <property type="entry name" value="GLUTAMINE AMIDOTRANSFERASE DOMAIN-CONTAINING PROTEIN"/>
    <property type="match status" value="1"/>
</dbReference>
<gene>
    <name evidence="1" type="ORF">Pc12g10720</name>
    <name evidence="1" type="ORF">PCH_Pc12g10720</name>
</gene>
<evidence type="ECO:0000313" key="2">
    <source>
        <dbReference type="Proteomes" id="UP000000724"/>
    </source>
</evidence>
<dbReference type="OrthoDB" id="1669814at2759"/>
<dbReference type="HOGENOM" id="CLU_054974_0_2_1"/>
<reference evidence="1 2" key="1">
    <citation type="journal article" date="2008" name="Nat. Biotechnol.">
        <title>Genome sequencing and analysis of the filamentous fungus Penicillium chrysogenum.</title>
        <authorList>
            <person name="van den Berg M.A."/>
            <person name="Albang R."/>
            <person name="Albermann K."/>
            <person name="Badger J.H."/>
            <person name="Daran J.-M."/>
            <person name="Driessen A.J.M."/>
            <person name="Garcia-Estrada C."/>
            <person name="Fedorova N.D."/>
            <person name="Harris D.M."/>
            <person name="Heijne W.H.M."/>
            <person name="Joardar V.S."/>
            <person name="Kiel J.A.K.W."/>
            <person name="Kovalchuk A."/>
            <person name="Martin J.F."/>
            <person name="Nierman W.C."/>
            <person name="Nijland J.G."/>
            <person name="Pronk J.T."/>
            <person name="Roubos J.A."/>
            <person name="van der Klei I.J."/>
            <person name="van Peij N.N.M.E."/>
            <person name="Veenhuis M."/>
            <person name="von Doehren H."/>
            <person name="Wagner C."/>
            <person name="Wortman J.R."/>
            <person name="Bovenberg R.A.L."/>
        </authorList>
    </citation>
    <scope>NUCLEOTIDE SEQUENCE [LARGE SCALE GENOMIC DNA]</scope>
    <source>
        <strain evidence="2">ATCC 28089 / DSM 1075 / NRRL 1951 / Wisconsin 54-1255</strain>
    </source>
</reference>
<dbReference type="AlphaFoldDB" id="B6H0Z5"/>
<accession>B6H0Z5</accession>
<keyword evidence="2" id="KW-1185">Reference proteome</keyword>
<dbReference type="InterPro" id="IPR029062">
    <property type="entry name" value="Class_I_gatase-like"/>
</dbReference>
<dbReference type="CDD" id="cd01741">
    <property type="entry name" value="GATase1_1"/>
    <property type="match status" value="1"/>
</dbReference>
<sequence length="354" mass="38876">MSVRPIHIAVLDTDVPCYPVYARRGLYSSQFKFLLTAAADRINASEYHQSRGPLSVHITAFDVVGGSFPHLESLRVSRWLPTENRPPGFPGPVDAILVTGAAAAVYDNLHWIAGLQSFIERVYANYPMVKIFGSCFGHQLIAQALLASDKGYTCQGSSFKISVEPSSDGHEIGMHPITLNPAFVSNFPPLARFTPEQPLHIQIIHGDAVISSPEDTPLPERKGTMLPEPWLNIGSSLKCPIQGLYKPGQVLTFQGHFEFDAFATAELCHQFARQFQWPEDLLASYLENIRRSVVPGKDDDDSKTAAEAVLLFFAGEDCTSSADINPSSLSNIKYQLYAVLLHTMTGSNPRSTNA</sequence>
<dbReference type="Proteomes" id="UP000000724">
    <property type="component" value="Contig Pc00c12"/>
</dbReference>
<dbReference type="GO" id="GO:0005829">
    <property type="term" value="C:cytosol"/>
    <property type="evidence" value="ECO:0007669"/>
    <property type="project" value="TreeGrafter"/>
</dbReference>
<dbReference type="EMBL" id="AM920427">
    <property type="protein sequence ID" value="CAP80699.1"/>
    <property type="molecule type" value="Genomic_DNA"/>
</dbReference>
<dbReference type="InterPro" id="IPR044992">
    <property type="entry name" value="ChyE-like"/>
</dbReference>
<dbReference type="eggNOG" id="KOG3179">
    <property type="taxonomic scope" value="Eukaryota"/>
</dbReference>
<organism evidence="1 2">
    <name type="scientific">Penicillium rubens (strain ATCC 28089 / DSM 1075 / NRRL 1951 / Wisconsin 54-1255)</name>
    <name type="common">Penicillium chrysogenum</name>
    <dbReference type="NCBI Taxonomy" id="500485"/>
    <lineage>
        <taxon>Eukaryota</taxon>
        <taxon>Fungi</taxon>
        <taxon>Dikarya</taxon>
        <taxon>Ascomycota</taxon>
        <taxon>Pezizomycotina</taxon>
        <taxon>Eurotiomycetes</taxon>
        <taxon>Eurotiomycetidae</taxon>
        <taxon>Eurotiales</taxon>
        <taxon>Aspergillaceae</taxon>
        <taxon>Penicillium</taxon>
        <taxon>Penicillium chrysogenum species complex</taxon>
    </lineage>
</organism>
<dbReference type="Gene3D" id="3.40.50.880">
    <property type="match status" value="1"/>
</dbReference>
<dbReference type="PANTHER" id="PTHR42695">
    <property type="entry name" value="GLUTAMINE AMIDOTRANSFERASE YLR126C-RELATED"/>
    <property type="match status" value="1"/>
</dbReference>
<evidence type="ECO:0000313" key="1">
    <source>
        <dbReference type="EMBL" id="CAP80699.1"/>
    </source>
</evidence>
<dbReference type="BioCyc" id="PCHR:PC12G10720-MONOMER"/>
<dbReference type="OMA" id="ATAELCH"/>
<dbReference type="SUPFAM" id="SSF52317">
    <property type="entry name" value="Class I glutamine amidotransferase-like"/>
    <property type="match status" value="1"/>
</dbReference>